<organism evidence="4 5">
    <name type="scientific">Bacteroides faecichinchillae</name>
    <dbReference type="NCBI Taxonomy" id="871325"/>
    <lineage>
        <taxon>Bacteria</taxon>
        <taxon>Pseudomonadati</taxon>
        <taxon>Bacteroidota</taxon>
        <taxon>Bacteroidia</taxon>
        <taxon>Bacteroidales</taxon>
        <taxon>Bacteroidaceae</taxon>
        <taxon>Bacteroides</taxon>
    </lineage>
</organism>
<dbReference type="InterPro" id="IPR041246">
    <property type="entry name" value="Bact_MG10"/>
</dbReference>
<dbReference type="OrthoDB" id="9767116at2"/>
<dbReference type="InterPro" id="IPR051802">
    <property type="entry name" value="YfhM-like"/>
</dbReference>
<name>A0A1M4V123_9BACE</name>
<feature type="signal peptide" evidence="2">
    <location>
        <begin position="1"/>
        <end position="22"/>
    </location>
</feature>
<dbReference type="SUPFAM" id="SSF48239">
    <property type="entry name" value="Terpenoid cyclases/Protein prenyltransferases"/>
    <property type="match status" value="1"/>
</dbReference>
<keyword evidence="5" id="KW-1185">Reference proteome</keyword>
<dbReference type="InterPro" id="IPR008930">
    <property type="entry name" value="Terpenoid_cyclase/PrenylTrfase"/>
</dbReference>
<evidence type="ECO:0000256" key="2">
    <source>
        <dbReference type="SAM" id="SignalP"/>
    </source>
</evidence>
<protein>
    <submittedName>
        <fullName evidence="4">MG2 domain-containing protein</fullName>
    </submittedName>
</protein>
<accession>A0A1M4V123</accession>
<feature type="chain" id="PRO_5030031109" evidence="2">
    <location>
        <begin position="23"/>
        <end position="1879"/>
    </location>
</feature>
<evidence type="ECO:0000313" key="4">
    <source>
        <dbReference type="EMBL" id="SHE62674.1"/>
    </source>
</evidence>
<evidence type="ECO:0000256" key="1">
    <source>
        <dbReference type="ARBA" id="ARBA00010556"/>
    </source>
</evidence>
<dbReference type="PANTHER" id="PTHR40094">
    <property type="entry name" value="ALPHA-2-MACROGLOBULIN HOMOLOG"/>
    <property type="match status" value="1"/>
</dbReference>
<keyword evidence="2" id="KW-0732">Signal</keyword>
<dbReference type="Gene3D" id="2.60.40.1930">
    <property type="match status" value="1"/>
</dbReference>
<dbReference type="SMART" id="SM01360">
    <property type="entry name" value="A2M"/>
    <property type="match status" value="1"/>
</dbReference>
<feature type="domain" description="Alpha-2-macroglobulin" evidence="3">
    <location>
        <begin position="1117"/>
        <end position="1207"/>
    </location>
</feature>
<dbReference type="Pfam" id="PF17973">
    <property type="entry name" value="bMG10"/>
    <property type="match status" value="1"/>
</dbReference>
<dbReference type="EMBL" id="FQVD01000004">
    <property type="protein sequence ID" value="SHE62674.1"/>
    <property type="molecule type" value="Genomic_DNA"/>
</dbReference>
<evidence type="ECO:0000259" key="3">
    <source>
        <dbReference type="SMART" id="SM01360"/>
    </source>
</evidence>
<gene>
    <name evidence="4" type="ORF">SAMN05444349_10458</name>
</gene>
<sequence length="1879" mass="213737">MNIKQMGVIMLLCLANIPGIQAQSFNNLWKQVDQAEKNSLPETVVKLTDEIYRKGVKEKNSPQMLKAYIWRMKYRETITPDSFYVNLKGLEQWVKQTVVPMDRAILHSLLAEIYANYAVKNSWTLWRRSEILEEVPDDIQEWTENIFVDKVRMHACEAVADSVLLLETSSRTYLPFVELGETSEYYHHDMYHLLVSRSIEALRKMNDSNFDRSRNVKPDIAELYNNMLSTYQRKDDKEGYVLVSLNCLKWQDEIKSDKDSLISLPQNFYVAELDKLLEDYKSLEICAEVYRAKAEYALSNGRRVAALQICDDAIRLYPDYFRINVLKNIRRNILTPTLTVDIGRSAFPGEKMEIRVNHNNLDGFTIQLYQSKNLVSEQHCSLIRSKEYESKDTVLTYHAPEEVGAYTMRIVPDDFTEKISEKEFAVTRFKVLTCSLPQHQLGVLTLDAQTGHPISNARVAFYSSNNQVQIFNTGEDGKIVVPWRSAYRELIAIKGNDKAMPRQFIPAGGIGRFTNEEVKENVILLTDRALYRPGQTVYVKGIAYKQELDSAHVISNKEYTITLISANAQEVGKKTLRTNEYGSFTTTFTLPSICLNGRFILKVPNGEVDIHVEDYKRPTFDITFEKQQGSYQLGDEVLVKGKVQAFSGILLQNLPVKYKIMRLDYNLWHFTDVVQMASGEVVANDKGEFTIPVRLEENKRYENDDKRYYHYKIETTVTNASGETQMSTHIIAAGNRSLNLQAVCEERACKDDSVEVMFRVQNLNMQPIEMEGTYRLFRSKDKLMKELEEVAAVTGTFISNKAMKFDWRNLPSGAYVLKMSGKDSQDKEVTVDTGIVLFSADDRRPPVETPSWFYESNVKFDAMHPAVFYFGTSEKNAHVMINIFNETESLESRILNLSDSIVRFEYPYQTSYGDGITVNICMVKDGKIYQEQARLEKRIPQKKLSMKWEVFRDKLSPGQKEEWKLTIKTPQGQPANAEMLATMYDASLDKIWSNQPMYFLPYMRRIPSIRWRGGEILNNRFDYWYNSFFKTPMLKYDHFMVQPSASVEESFEGSSTEFKIRGSAARKKITVTGAITNVDVAQLKLSASYDALAGCSPGVIETYIEPTTSVRTNLSETAFFYPQLRTNERGEISFSFTMPESLTRWNFRGYSHTKNMMLGTLDGEATTSKEFMLTPNLPRFVRVGDKTSIAASLSNMTGKKQSGTVSMILFDPMTDKVINIQKQDFAIEAGKAIGVNFLFTVSGEYEVVGCRIVADSGTFSDGEQQLLPILTDREHLVETLPIPVRGEETRTFSLDSLFNHQSETVTDRRLTIEFTGNPSWCAVQALPSLALPTDDNAISWSIAYYANTLAAYIMKNQPRIKAVFDSWKQQKGTKESFLSNLQKNQGVKDILLSESPWVLEAQTEEQQKERIATLFDLNNILSNNSAALTRLQKLQDSNGAWPWYKGMSASRFVTTFILGLNARLAMLTGEKPAGIALKMQRTAFNYLHQSILEEYKQHLKAQKEDMKSIGVSGSILDYLYLIAITGEEVPADNKAAYDYYMSKVGEMLSSSSMDARAIAAIILTKAGRAEEAQKFIASLKEHLTKTDEQGMFFAFHENPYTWGNMKLQTHIDVMEALELVGGNDAIVEEMKLWLLKQKQTQQWNSPLASADAIYALLMRGSTLLDNQGDVRITIADETLETTSPSKTTVPGLGYMKRSFTQKDVVEARSIKVEKKNPGIAWGAVYAEYESSIRDVKQQGGALNVQKLLYVERMVNNVAQLQPITEKTVLRVGDKVVSRLSIRVDRSMDFVQLKDQRGACFEPIANTSGYRWDSGLGYYVDVKDASTNFFFDHLGKGTYMLEYSYYVSREGTYETGLATLQCAYAPEYASYSVSMPVTVE</sequence>
<dbReference type="Pfam" id="PF01835">
    <property type="entry name" value="MG2"/>
    <property type="match status" value="1"/>
</dbReference>
<dbReference type="STRING" id="871325.SAMN05444349_10458"/>
<proteinExistence type="inferred from homology"/>
<dbReference type="Proteomes" id="UP000184436">
    <property type="component" value="Unassembled WGS sequence"/>
</dbReference>
<dbReference type="InterPro" id="IPR001599">
    <property type="entry name" value="Macroglobln_a2"/>
</dbReference>
<dbReference type="GO" id="GO:0004866">
    <property type="term" value="F:endopeptidase inhibitor activity"/>
    <property type="evidence" value="ECO:0007669"/>
    <property type="project" value="InterPro"/>
</dbReference>
<dbReference type="PANTHER" id="PTHR40094:SF1">
    <property type="entry name" value="UBIQUITIN DOMAIN-CONTAINING PROTEIN"/>
    <property type="match status" value="1"/>
</dbReference>
<dbReference type="RefSeq" id="WP_073349267.1">
    <property type="nucleotide sequence ID" value="NZ_FQVD01000004.1"/>
</dbReference>
<dbReference type="InterPro" id="IPR002890">
    <property type="entry name" value="MG2"/>
</dbReference>
<comment type="similarity">
    <text evidence="1">Belongs to the protease inhibitor I39 (alpha-2-macroglobulin) family. Bacterial alpha-2-macroglobulin subfamily.</text>
</comment>
<dbReference type="Gene3D" id="1.50.10.20">
    <property type="match status" value="1"/>
</dbReference>
<reference evidence="4 5" key="1">
    <citation type="submission" date="2016-11" db="EMBL/GenBank/DDBJ databases">
        <authorList>
            <person name="Jaros S."/>
            <person name="Januszkiewicz K."/>
            <person name="Wedrychowicz H."/>
        </authorList>
    </citation>
    <scope>NUCLEOTIDE SEQUENCE [LARGE SCALE GENOMIC DNA]</scope>
    <source>
        <strain evidence="4 5">DSM 26883</strain>
    </source>
</reference>
<evidence type="ECO:0000313" key="5">
    <source>
        <dbReference type="Proteomes" id="UP000184436"/>
    </source>
</evidence>
<dbReference type="Pfam" id="PF00207">
    <property type="entry name" value="A2M"/>
    <property type="match status" value="1"/>
</dbReference>